<dbReference type="Proteomes" id="UP000017842">
    <property type="component" value="Unassembled WGS sequence"/>
</dbReference>
<comment type="caution">
    <text evidence="1">The sequence shown here is derived from an EMBL/GenBank/DDBJ whole genome shotgun (WGS) entry which is preliminary data.</text>
</comment>
<name>V5E2D3_9GAMM</name>
<keyword evidence="2" id="KW-1185">Reference proteome</keyword>
<evidence type="ECO:0000313" key="1">
    <source>
        <dbReference type="EMBL" id="ESS73711.1"/>
    </source>
</evidence>
<dbReference type="eggNOG" id="ENOG5032BFY">
    <property type="taxonomic scope" value="Bacteria"/>
</dbReference>
<dbReference type="STRING" id="1116472.MGMO_11c00180"/>
<accession>V5E2D3</accession>
<dbReference type="AlphaFoldDB" id="V5E2D3"/>
<sequence length="102" mass="11517">MAFDMKQEWSDTHVAALLSSVKDDRDWRLEVDKEGMVSLQDKTANPTGADYDTHLHCYFELWQQGTDYVGASAASDKQLVGTIANALRKNYPALEQGQFVYI</sequence>
<protein>
    <submittedName>
        <fullName evidence="1">Uncharacterized protein</fullName>
    </submittedName>
</protein>
<dbReference type="PATRIC" id="fig|1116472.3.peg.394"/>
<gene>
    <name evidence="1" type="ORF">MGMO_11c00180</name>
</gene>
<organism evidence="1 2">
    <name type="scientific">Methyloglobulus morosus KoM1</name>
    <dbReference type="NCBI Taxonomy" id="1116472"/>
    <lineage>
        <taxon>Bacteria</taxon>
        <taxon>Pseudomonadati</taxon>
        <taxon>Pseudomonadota</taxon>
        <taxon>Gammaproteobacteria</taxon>
        <taxon>Methylococcales</taxon>
        <taxon>Methylococcaceae</taxon>
        <taxon>Methyloglobulus</taxon>
    </lineage>
</organism>
<reference evidence="1 2" key="1">
    <citation type="journal article" date="2013" name="Genome Announc.">
        <title>Draft Genome Sequence of the Methanotrophic Gammaproteobacterium Methyloglobulus morosus DSM 22980 Strain KoM1.</title>
        <authorList>
            <person name="Poehlein A."/>
            <person name="Deutzmann J.S."/>
            <person name="Daniel R."/>
            <person name="Simeonova D.D."/>
        </authorList>
    </citation>
    <scope>NUCLEOTIDE SEQUENCE [LARGE SCALE GENOMIC DNA]</scope>
    <source>
        <strain evidence="1 2">KoM1</strain>
    </source>
</reference>
<evidence type="ECO:0000313" key="2">
    <source>
        <dbReference type="Proteomes" id="UP000017842"/>
    </source>
</evidence>
<proteinExistence type="predicted"/>
<dbReference type="EMBL" id="AYLO01000011">
    <property type="protein sequence ID" value="ESS73711.1"/>
    <property type="molecule type" value="Genomic_DNA"/>
</dbReference>
<dbReference type="RefSeq" id="WP_023493301.1">
    <property type="nucleotide sequence ID" value="NZ_AYLO01000011.1"/>
</dbReference>
<dbReference type="OrthoDB" id="5569158at2"/>